<keyword evidence="1" id="KW-0732">Signal</keyword>
<reference evidence="2" key="1">
    <citation type="submission" date="2020-04" db="EMBL/GenBank/DDBJ databases">
        <title>Analysis of mating type loci in Filobasidium floriforme.</title>
        <authorList>
            <person name="Nowrousian M."/>
        </authorList>
    </citation>
    <scope>NUCLEOTIDE SEQUENCE</scope>
    <source>
        <strain evidence="2">CBS 6242</strain>
    </source>
</reference>
<comment type="caution">
    <text evidence="2">The sequence shown here is derived from an EMBL/GenBank/DDBJ whole genome shotgun (WGS) entry which is preliminary data.</text>
</comment>
<dbReference type="AlphaFoldDB" id="A0A8K0NQM6"/>
<feature type="signal peptide" evidence="1">
    <location>
        <begin position="1"/>
        <end position="19"/>
    </location>
</feature>
<proteinExistence type="predicted"/>
<name>A0A8K0NQM6_9TREE</name>
<evidence type="ECO:0000256" key="1">
    <source>
        <dbReference type="SAM" id="SignalP"/>
    </source>
</evidence>
<accession>A0A8K0NQM6</accession>
<sequence>MACLPMCVIPALVIASALSICPVHVLGIGFVVPTYLIELVAVCSITAHTEGHTGSAMPNCKPVVKVCSLGETGFDKLIKTTYDDPFFEILAVPMSEEDLLLYCKILGLAIVTLKLPTGAAVSPVAAIRPWEQSELSTMLQSRQTAQRFARLCSALA</sequence>
<protein>
    <submittedName>
        <fullName evidence="2">Uncharacterized protein</fullName>
    </submittedName>
</protein>
<evidence type="ECO:0000313" key="2">
    <source>
        <dbReference type="EMBL" id="KAG7528314.1"/>
    </source>
</evidence>
<organism evidence="2 3">
    <name type="scientific">Filobasidium floriforme</name>
    <dbReference type="NCBI Taxonomy" id="5210"/>
    <lineage>
        <taxon>Eukaryota</taxon>
        <taxon>Fungi</taxon>
        <taxon>Dikarya</taxon>
        <taxon>Basidiomycota</taxon>
        <taxon>Agaricomycotina</taxon>
        <taxon>Tremellomycetes</taxon>
        <taxon>Filobasidiales</taxon>
        <taxon>Filobasidiaceae</taxon>
        <taxon>Filobasidium</taxon>
    </lineage>
</organism>
<evidence type="ECO:0000313" key="3">
    <source>
        <dbReference type="Proteomes" id="UP000812966"/>
    </source>
</evidence>
<keyword evidence="3" id="KW-1185">Reference proteome</keyword>
<feature type="chain" id="PRO_5035421353" evidence="1">
    <location>
        <begin position="20"/>
        <end position="156"/>
    </location>
</feature>
<gene>
    <name evidence="2" type="ORF">FFLO_06254</name>
</gene>
<dbReference type="EMBL" id="JABELV010000191">
    <property type="protein sequence ID" value="KAG7528314.1"/>
    <property type="molecule type" value="Genomic_DNA"/>
</dbReference>
<dbReference type="Proteomes" id="UP000812966">
    <property type="component" value="Unassembled WGS sequence"/>
</dbReference>